<proteinExistence type="predicted"/>
<dbReference type="KEGG" id="blr:BRLA_c017330"/>
<evidence type="ECO:0000313" key="1">
    <source>
        <dbReference type="EMBL" id="AIG26057.1"/>
    </source>
</evidence>
<dbReference type="RefSeq" id="WP_003337826.1">
    <property type="nucleotide sequence ID" value="NZ_CP007806.1"/>
</dbReference>
<dbReference type="STRING" id="1042163.BRLA_c017330"/>
<sequence>MKLYTDLKQLRLVGKVNEIQAALRGLSEQPITLHDYLQQINQPKV</sequence>
<protein>
    <submittedName>
        <fullName evidence="1">Uncharacterized protein</fullName>
    </submittedName>
</protein>
<accession>A0A075R0C1</accession>
<reference evidence="1 2" key="1">
    <citation type="journal article" date="2011" name="J. Bacteriol.">
        <title>Genome sequence of Brevibacillus laterosporus LMG 15441, a pathogen of invertebrates.</title>
        <authorList>
            <person name="Djukic M."/>
            <person name="Poehlein A."/>
            <person name="Thurmer A."/>
            <person name="Daniel R."/>
        </authorList>
    </citation>
    <scope>NUCLEOTIDE SEQUENCE [LARGE SCALE GENOMIC DNA]</scope>
    <source>
        <strain evidence="1 2">LMG 15441</strain>
    </source>
</reference>
<name>A0A075R0C1_BRELA</name>
<dbReference type="EMBL" id="CP007806">
    <property type="protein sequence ID" value="AIG26057.1"/>
    <property type="molecule type" value="Genomic_DNA"/>
</dbReference>
<organism evidence="1 2">
    <name type="scientific">Brevibacillus laterosporus LMG 15441</name>
    <dbReference type="NCBI Taxonomy" id="1042163"/>
    <lineage>
        <taxon>Bacteria</taxon>
        <taxon>Bacillati</taxon>
        <taxon>Bacillota</taxon>
        <taxon>Bacilli</taxon>
        <taxon>Bacillales</taxon>
        <taxon>Paenibacillaceae</taxon>
        <taxon>Brevibacillus</taxon>
    </lineage>
</organism>
<keyword evidence="2" id="KW-1185">Reference proteome</keyword>
<dbReference type="Proteomes" id="UP000005850">
    <property type="component" value="Chromosome"/>
</dbReference>
<evidence type="ECO:0000313" key="2">
    <source>
        <dbReference type="Proteomes" id="UP000005850"/>
    </source>
</evidence>
<dbReference type="HOGENOM" id="CLU_3196899_0_0_9"/>
<dbReference type="AlphaFoldDB" id="A0A075R0C1"/>
<gene>
    <name evidence="1" type="ORF">BRLA_c017330</name>
</gene>